<dbReference type="AlphaFoldDB" id="A0AAW0F9X3"/>
<evidence type="ECO:0000313" key="1">
    <source>
        <dbReference type="EMBL" id="KAK7676312.1"/>
    </source>
</evidence>
<protein>
    <submittedName>
        <fullName evidence="1">Uncharacterized protein</fullName>
    </submittedName>
</protein>
<accession>A0AAW0F9X3</accession>
<keyword evidence="2" id="KW-1185">Reference proteome</keyword>
<organism evidence="1 2">
    <name type="scientific">Cerrena zonata</name>
    <dbReference type="NCBI Taxonomy" id="2478898"/>
    <lineage>
        <taxon>Eukaryota</taxon>
        <taxon>Fungi</taxon>
        <taxon>Dikarya</taxon>
        <taxon>Basidiomycota</taxon>
        <taxon>Agaricomycotina</taxon>
        <taxon>Agaricomycetes</taxon>
        <taxon>Polyporales</taxon>
        <taxon>Cerrenaceae</taxon>
        <taxon>Cerrena</taxon>
    </lineage>
</organism>
<proteinExistence type="predicted"/>
<evidence type="ECO:0000313" key="2">
    <source>
        <dbReference type="Proteomes" id="UP001385951"/>
    </source>
</evidence>
<name>A0AAW0F9X3_9APHY</name>
<gene>
    <name evidence="1" type="ORF">QCA50_020729</name>
</gene>
<comment type="caution">
    <text evidence="1">The sequence shown here is derived from an EMBL/GenBank/DDBJ whole genome shotgun (WGS) entry which is preliminary data.</text>
</comment>
<dbReference type="Proteomes" id="UP001385951">
    <property type="component" value="Unassembled WGS sequence"/>
</dbReference>
<dbReference type="EMBL" id="JASBNA010000123">
    <property type="protein sequence ID" value="KAK7676312.1"/>
    <property type="molecule type" value="Genomic_DNA"/>
</dbReference>
<reference evidence="1 2" key="1">
    <citation type="submission" date="2022-09" db="EMBL/GenBank/DDBJ databases">
        <authorList>
            <person name="Palmer J.M."/>
        </authorList>
    </citation>
    <scope>NUCLEOTIDE SEQUENCE [LARGE SCALE GENOMIC DNA]</scope>
    <source>
        <strain evidence="1 2">DSM 7382</strain>
    </source>
</reference>
<sequence length="68" mass="6875">MATPHNRSLLHYRPTIAAAPSPIAAPAPAPAGGAAPAITNVLHITIAQVNEISLSKSIKDLIGGKSTL</sequence>